<dbReference type="PANTHER" id="PTHR21716">
    <property type="entry name" value="TRANSMEMBRANE PROTEIN"/>
    <property type="match status" value="1"/>
</dbReference>
<dbReference type="Proteomes" id="UP000030598">
    <property type="component" value="Unassembled WGS sequence"/>
</dbReference>
<comment type="caution">
    <text evidence="7">The sequence shown here is derived from an EMBL/GenBank/DDBJ whole genome shotgun (WGS) entry which is preliminary data.</text>
</comment>
<feature type="transmembrane region" description="Helical" evidence="6">
    <location>
        <begin position="207"/>
        <end position="231"/>
    </location>
</feature>
<gene>
    <name evidence="7" type="ORF">EU91_0904</name>
</gene>
<feature type="transmembrane region" description="Helical" evidence="6">
    <location>
        <begin position="158"/>
        <end position="177"/>
    </location>
</feature>
<accession>A0A0A1ZEL9</accession>
<comment type="subcellular location">
    <subcellularLocation>
        <location evidence="1">Membrane</location>
        <topology evidence="1">Multi-pass membrane protein</topology>
    </subcellularLocation>
</comment>
<dbReference type="InterPro" id="IPR002549">
    <property type="entry name" value="AI-2E-like"/>
</dbReference>
<dbReference type="GO" id="GO:0016020">
    <property type="term" value="C:membrane"/>
    <property type="evidence" value="ECO:0007669"/>
    <property type="project" value="UniProtKB-SubCell"/>
</dbReference>
<keyword evidence="4 6" id="KW-1133">Transmembrane helix</keyword>
<reference evidence="8" key="1">
    <citation type="journal article" date="2014" name="Sci. Data">
        <title>Genomes of diverse isolates of the marine cyanobacterium Prochlorococcus.</title>
        <authorList>
            <person name="Biller S."/>
            <person name="Berube P."/>
            <person name="Thompson J."/>
            <person name="Kelly L."/>
            <person name="Roggensack S."/>
            <person name="Awad L."/>
            <person name="Roache-Johnson K."/>
            <person name="Ding H."/>
            <person name="Giovannoni S.J."/>
            <person name="Moore L.R."/>
            <person name="Chisholm S.W."/>
        </authorList>
    </citation>
    <scope>NUCLEOTIDE SEQUENCE [LARGE SCALE GENOMIC DNA]</scope>
    <source>
        <strain evidence="8">GP2</strain>
    </source>
</reference>
<organism evidence="7 8">
    <name type="scientific">Prochlorococcus marinus str. GP2</name>
    <dbReference type="NCBI Taxonomy" id="59925"/>
    <lineage>
        <taxon>Bacteria</taxon>
        <taxon>Bacillati</taxon>
        <taxon>Cyanobacteriota</taxon>
        <taxon>Cyanophyceae</taxon>
        <taxon>Synechococcales</taxon>
        <taxon>Prochlorococcaceae</taxon>
        <taxon>Prochlorococcus</taxon>
    </lineage>
</organism>
<keyword evidence="5 6" id="KW-0472">Membrane</keyword>
<evidence type="ECO:0008006" key="9">
    <source>
        <dbReference type="Google" id="ProtNLM"/>
    </source>
</evidence>
<evidence type="ECO:0000313" key="8">
    <source>
        <dbReference type="Proteomes" id="UP000030598"/>
    </source>
</evidence>
<evidence type="ECO:0000256" key="5">
    <source>
        <dbReference type="ARBA" id="ARBA00023136"/>
    </source>
</evidence>
<evidence type="ECO:0000256" key="4">
    <source>
        <dbReference type="ARBA" id="ARBA00022989"/>
    </source>
</evidence>
<evidence type="ECO:0000313" key="7">
    <source>
        <dbReference type="EMBL" id="KGF87870.1"/>
    </source>
</evidence>
<evidence type="ECO:0000256" key="3">
    <source>
        <dbReference type="ARBA" id="ARBA00022692"/>
    </source>
</evidence>
<evidence type="ECO:0000256" key="6">
    <source>
        <dbReference type="SAM" id="Phobius"/>
    </source>
</evidence>
<comment type="similarity">
    <text evidence="2">Belongs to the autoinducer-2 exporter (AI-2E) (TC 2.A.86) family.</text>
</comment>
<dbReference type="PANTHER" id="PTHR21716:SF62">
    <property type="entry name" value="TRANSPORT PROTEIN YDBI-RELATED"/>
    <property type="match status" value="1"/>
</dbReference>
<feature type="transmembrane region" description="Helical" evidence="6">
    <location>
        <begin position="315"/>
        <end position="340"/>
    </location>
</feature>
<dbReference type="STRING" id="59925.EU91_0904"/>
<proteinExistence type="inferred from homology"/>
<keyword evidence="3 6" id="KW-0812">Transmembrane</keyword>
<sequence>MSSSSYFKLVVILITSLIVWTLRDFLLLIICSLVISNIVCNLCNQIQKGLKIPRPLSLFLVLTVISVIVFTIFILVLPPFIKEFNEILVDIPNGLSKINILINTNLNKFNNLFYGEQSENVIDIFSLINDVVTIPDASTIAKAIQESFRNLINIAGNLGSGVLRLIFVLAVSLMISIEPKQYKENILLLIPKNYRNKFRNILEKCNIALANWTFSMVISSLSVGLLSLIVLSILDVKYVVSNALIAMVLNIIPNIGPVISGIFPISIALLDNFWKPLAVLGAYVIIQNIESYIIMPSIMKKKANLLPGLTLISQFGFTFIFGPLGLILSLPLAVVIQVLIKESFKDI</sequence>
<name>A0A0A1ZEL9_PROMR</name>
<dbReference type="eggNOG" id="COG0628">
    <property type="taxonomic scope" value="Bacteria"/>
</dbReference>
<dbReference type="EMBL" id="JNAH01000004">
    <property type="protein sequence ID" value="KGF87870.1"/>
    <property type="molecule type" value="Genomic_DNA"/>
</dbReference>
<evidence type="ECO:0000256" key="2">
    <source>
        <dbReference type="ARBA" id="ARBA00009773"/>
    </source>
</evidence>
<dbReference type="RefSeq" id="WP_032524403.1">
    <property type="nucleotide sequence ID" value="NZ_CP138934.1"/>
</dbReference>
<evidence type="ECO:0000256" key="1">
    <source>
        <dbReference type="ARBA" id="ARBA00004141"/>
    </source>
</evidence>
<dbReference type="GO" id="GO:0055085">
    <property type="term" value="P:transmembrane transport"/>
    <property type="evidence" value="ECO:0007669"/>
    <property type="project" value="TreeGrafter"/>
</dbReference>
<feature type="transmembrane region" description="Helical" evidence="6">
    <location>
        <begin position="56"/>
        <end position="81"/>
    </location>
</feature>
<feature type="transmembrane region" description="Helical" evidence="6">
    <location>
        <begin position="277"/>
        <end position="295"/>
    </location>
</feature>
<dbReference type="AlphaFoldDB" id="A0A0A1ZEL9"/>
<dbReference type="OrthoDB" id="506451at2"/>
<protein>
    <recommendedName>
        <fullName evidence="9">AI-2E family transporter</fullName>
    </recommendedName>
</protein>
<feature type="transmembrane region" description="Helical" evidence="6">
    <location>
        <begin position="243"/>
        <end position="270"/>
    </location>
</feature>
<feature type="transmembrane region" description="Helical" evidence="6">
    <location>
        <begin position="6"/>
        <end position="35"/>
    </location>
</feature>
<dbReference type="Pfam" id="PF01594">
    <property type="entry name" value="AI-2E_transport"/>
    <property type="match status" value="1"/>
</dbReference>